<evidence type="ECO:0000313" key="1">
    <source>
        <dbReference type="EMBL" id="MBD3324720.1"/>
    </source>
</evidence>
<dbReference type="CDD" id="cd24012">
    <property type="entry name" value="ASKHA_NBD_KDGal-kinase"/>
    <property type="match status" value="1"/>
</dbReference>
<dbReference type="SUPFAM" id="SSF53067">
    <property type="entry name" value="Actin-like ATPase domain"/>
    <property type="match status" value="1"/>
</dbReference>
<dbReference type="InterPro" id="IPR042257">
    <property type="entry name" value="DGOK_C"/>
</dbReference>
<dbReference type="Gene3D" id="3.30.420.310">
    <property type="entry name" value="2-keto-3-deoxy-galactonokinase, C-terminal domain"/>
    <property type="match status" value="1"/>
</dbReference>
<accession>A0A9D5Q5K4</accession>
<comment type="caution">
    <text evidence="1">The sequence shown here is derived from an EMBL/GenBank/DDBJ whole genome shotgun (WGS) entry which is preliminary data.</text>
</comment>
<dbReference type="InterPro" id="IPR007729">
    <property type="entry name" value="DGOK"/>
</dbReference>
<dbReference type="Gene3D" id="3.30.420.300">
    <property type="entry name" value="2-keto-3-deoxy-galactonokinase, substrate binding domain"/>
    <property type="match status" value="1"/>
</dbReference>
<name>A0A9D5Q5K4_9BACT</name>
<dbReference type="EMBL" id="WJJP01000284">
    <property type="protein sequence ID" value="MBD3324720.1"/>
    <property type="molecule type" value="Genomic_DNA"/>
</dbReference>
<dbReference type="GO" id="GO:0034194">
    <property type="term" value="P:D-galactonate catabolic process"/>
    <property type="evidence" value="ECO:0007669"/>
    <property type="project" value="InterPro"/>
</dbReference>
<dbReference type="InterPro" id="IPR042258">
    <property type="entry name" value="DGOK_N"/>
</dbReference>
<protein>
    <recommendedName>
        <fullName evidence="3">2-dehydro-3-deoxygalactonokinase</fullName>
    </recommendedName>
</protein>
<dbReference type="AlphaFoldDB" id="A0A9D5Q5K4"/>
<organism evidence="1 2">
    <name type="scientific">candidate division KSB3 bacterium</name>
    <dbReference type="NCBI Taxonomy" id="2044937"/>
    <lineage>
        <taxon>Bacteria</taxon>
        <taxon>candidate division KSB3</taxon>
    </lineage>
</organism>
<reference evidence="1" key="1">
    <citation type="submission" date="2019-11" db="EMBL/GenBank/DDBJ databases">
        <title>Microbial mats filling the niche in hypersaline microbial mats.</title>
        <authorList>
            <person name="Wong H.L."/>
            <person name="Macleod F.I."/>
            <person name="White R.A. III"/>
            <person name="Burns B.P."/>
        </authorList>
    </citation>
    <scope>NUCLEOTIDE SEQUENCE</scope>
    <source>
        <strain evidence="1">Rbin_158</strain>
    </source>
</reference>
<dbReference type="GO" id="GO:0008671">
    <property type="term" value="F:2-dehydro-3-deoxygalactonokinase activity"/>
    <property type="evidence" value="ECO:0007669"/>
    <property type="project" value="InterPro"/>
</dbReference>
<gene>
    <name evidence="1" type="ORF">GF339_09055</name>
</gene>
<dbReference type="InterPro" id="IPR043129">
    <property type="entry name" value="ATPase_NBD"/>
</dbReference>
<dbReference type="Pfam" id="PF05035">
    <property type="entry name" value="DGOK"/>
    <property type="match status" value="1"/>
</dbReference>
<evidence type="ECO:0008006" key="3">
    <source>
        <dbReference type="Google" id="ProtNLM"/>
    </source>
</evidence>
<dbReference type="Proteomes" id="UP000649604">
    <property type="component" value="Unassembled WGS sequence"/>
</dbReference>
<sequence>MTLATIDCGTTNSRVYIVNEQAEILGKATKKVGVRDTAIHGDNNVLKQGLHDTFAQALDHAGLRLQDIAFVISSGMITSEIGLLEIPHLWAPVSMTDLAENIRKVHDMSIFPVDIPIYFVRGIKNRYDPEATSVKEVGLLDFMRGEETQIAGLFSTVSLQPPFTVVVLSSHTKCIPVNEHKQILGSLTTPSGQVYEAILKETFIGKSTRQEDEFDDSQYFDAAVVDSAEAWGKDSSFLRALLIPRFLDTLLDTQWYERKLFVEAVIAAEDMRAVNQFDMLGFPLETDVILVGDARRCRLYDYLLREKIGSHKEIVTISNPQDIDQLSIKGAIYLAHTAGLL</sequence>
<evidence type="ECO:0000313" key="2">
    <source>
        <dbReference type="Proteomes" id="UP000649604"/>
    </source>
</evidence>
<proteinExistence type="predicted"/>